<dbReference type="InterPro" id="IPR015421">
    <property type="entry name" value="PyrdxlP-dep_Trfase_major"/>
</dbReference>
<sequence>MIYGHGDEIYRYGDKVKINFSSNVYSQADYTELKDYLMQHFDAVSHYPEPDAHTLESMIAEKLGVKENMVMVTSGANEAIYLIAQLYKGWSSIIPQPTFSEYEDACRMFNHIISYDVKDEMDVLPQDRIYWICNPNNPTGNVLVKGMLNHIVRKHPRYLYVIDQSYADYTLAPMLEPKEMTDVFNLMLIHSLSKKYCIPGLRLGYIVASPIIIGRLKHIRQPWTINALAIEAGKFLIGQNKQMIPDLKGYLTEAMRLRHNLGTIEGLKVMKSDTNFMLVSIKNGTSAELKRWLMDKYGILIRDASNIRGLDENYFRVTAQTPEENDQLVEALTEYVSHLIETSD</sequence>
<dbReference type="InterPro" id="IPR015422">
    <property type="entry name" value="PyrdxlP-dep_Trfase_small"/>
</dbReference>
<dbReference type="Proteomes" id="UP000763088">
    <property type="component" value="Unassembled WGS sequence"/>
</dbReference>
<dbReference type="Gene3D" id="3.40.640.10">
    <property type="entry name" value="Type I PLP-dependent aspartate aminotransferase-like (Major domain)"/>
    <property type="match status" value="1"/>
</dbReference>
<dbReference type="PANTHER" id="PTHR42885">
    <property type="entry name" value="HISTIDINOL-PHOSPHATE AMINOTRANSFERASE-RELATED"/>
    <property type="match status" value="1"/>
</dbReference>
<dbReference type="GO" id="GO:0008483">
    <property type="term" value="F:transaminase activity"/>
    <property type="evidence" value="ECO:0007669"/>
    <property type="project" value="UniProtKB-KW"/>
</dbReference>
<proteinExistence type="predicted"/>
<reference evidence="4" key="1">
    <citation type="submission" date="2019-04" db="EMBL/GenBank/DDBJ databases">
        <title>Evolution of Biomass-Degrading Anaerobic Consortia Revealed by Metagenomics.</title>
        <authorList>
            <person name="Peng X."/>
        </authorList>
    </citation>
    <scope>NUCLEOTIDE SEQUENCE</scope>
    <source>
        <strain evidence="4">SIG141</strain>
    </source>
</reference>
<accession>A0A928BW15</accession>
<comment type="cofactor">
    <cofactor evidence="1">
        <name>pyridoxal 5'-phosphate</name>
        <dbReference type="ChEBI" id="CHEBI:597326"/>
    </cofactor>
</comment>
<dbReference type="SUPFAM" id="SSF53383">
    <property type="entry name" value="PLP-dependent transferases"/>
    <property type="match status" value="1"/>
</dbReference>
<dbReference type="PANTHER" id="PTHR42885:SF1">
    <property type="entry name" value="THREONINE-PHOSPHATE DECARBOXYLASE"/>
    <property type="match status" value="1"/>
</dbReference>
<dbReference type="CDD" id="cd00609">
    <property type="entry name" value="AAT_like"/>
    <property type="match status" value="1"/>
</dbReference>
<dbReference type="InterPro" id="IPR004839">
    <property type="entry name" value="Aminotransferase_I/II_large"/>
</dbReference>
<keyword evidence="4" id="KW-0032">Aminotransferase</keyword>
<evidence type="ECO:0000259" key="3">
    <source>
        <dbReference type="Pfam" id="PF00155"/>
    </source>
</evidence>
<dbReference type="InterPro" id="IPR015424">
    <property type="entry name" value="PyrdxlP-dep_Trfase"/>
</dbReference>
<evidence type="ECO:0000313" key="5">
    <source>
        <dbReference type="Proteomes" id="UP000763088"/>
    </source>
</evidence>
<dbReference type="Pfam" id="PF00155">
    <property type="entry name" value="Aminotran_1_2"/>
    <property type="match status" value="1"/>
</dbReference>
<dbReference type="AlphaFoldDB" id="A0A928BW15"/>
<evidence type="ECO:0000256" key="2">
    <source>
        <dbReference type="ARBA" id="ARBA00022898"/>
    </source>
</evidence>
<keyword evidence="2" id="KW-0663">Pyridoxal phosphate</keyword>
<protein>
    <submittedName>
        <fullName evidence="4">Aminotransferase class I/II-fold pyridoxal phosphate-dependent enzyme</fullName>
    </submittedName>
</protein>
<evidence type="ECO:0000256" key="1">
    <source>
        <dbReference type="ARBA" id="ARBA00001933"/>
    </source>
</evidence>
<dbReference type="Gene3D" id="3.90.1150.10">
    <property type="entry name" value="Aspartate Aminotransferase, domain 1"/>
    <property type="match status" value="1"/>
</dbReference>
<keyword evidence="4" id="KW-0808">Transferase</keyword>
<gene>
    <name evidence="4" type="ORF">E7102_11360</name>
</gene>
<evidence type="ECO:0000313" key="4">
    <source>
        <dbReference type="EMBL" id="MBE6267040.1"/>
    </source>
</evidence>
<name>A0A928BW15_XYLRU</name>
<dbReference type="GO" id="GO:0030170">
    <property type="term" value="F:pyridoxal phosphate binding"/>
    <property type="evidence" value="ECO:0007669"/>
    <property type="project" value="InterPro"/>
</dbReference>
<dbReference type="EMBL" id="SUYD01000015">
    <property type="protein sequence ID" value="MBE6267040.1"/>
    <property type="molecule type" value="Genomic_DNA"/>
</dbReference>
<feature type="domain" description="Aminotransferase class I/classII large" evidence="3">
    <location>
        <begin position="16"/>
        <end position="332"/>
    </location>
</feature>
<organism evidence="4 5">
    <name type="scientific">Xylanibacter ruminicola</name>
    <name type="common">Prevotella ruminicola</name>
    <dbReference type="NCBI Taxonomy" id="839"/>
    <lineage>
        <taxon>Bacteria</taxon>
        <taxon>Pseudomonadati</taxon>
        <taxon>Bacteroidota</taxon>
        <taxon>Bacteroidia</taxon>
        <taxon>Bacteroidales</taxon>
        <taxon>Prevotellaceae</taxon>
        <taxon>Xylanibacter</taxon>
    </lineage>
</organism>
<comment type="caution">
    <text evidence="4">The sequence shown here is derived from an EMBL/GenBank/DDBJ whole genome shotgun (WGS) entry which is preliminary data.</text>
</comment>